<evidence type="ECO:0000313" key="1">
    <source>
        <dbReference type="EMBL" id="KZX16633.1"/>
    </source>
</evidence>
<gene>
    <name evidence="1" type="ORF">MBCUT_06710</name>
</gene>
<keyword evidence="1" id="KW-0396">Initiation factor</keyword>
<organism evidence="1 2">
    <name type="scientific">Methanobrevibacter cuticularis</name>
    <dbReference type="NCBI Taxonomy" id="47311"/>
    <lineage>
        <taxon>Archaea</taxon>
        <taxon>Methanobacteriati</taxon>
        <taxon>Methanobacteriota</taxon>
        <taxon>Methanomada group</taxon>
        <taxon>Methanobacteria</taxon>
        <taxon>Methanobacteriales</taxon>
        <taxon>Methanobacteriaceae</taxon>
        <taxon>Methanobrevibacter</taxon>
    </lineage>
</organism>
<dbReference type="PATRIC" id="fig|47311.3.peg.750"/>
<dbReference type="Gene3D" id="2.20.25.10">
    <property type="match status" value="1"/>
</dbReference>
<reference evidence="1 2" key="1">
    <citation type="submission" date="2016-04" db="EMBL/GenBank/DDBJ databases">
        <title>Genome sequence of Methanobrevibacter cuticularis DSM 11139.</title>
        <authorList>
            <person name="Poehlein A."/>
            <person name="Seedorf H."/>
            <person name="Daniel R."/>
        </authorList>
    </citation>
    <scope>NUCLEOTIDE SEQUENCE [LARGE SCALE GENOMIC DNA]</scope>
    <source>
        <strain evidence="1 2">DSM 11139</strain>
    </source>
</reference>
<keyword evidence="1" id="KW-0648">Protein biosynthesis</keyword>
<keyword evidence="2" id="KW-1185">Reference proteome</keyword>
<dbReference type="SUPFAM" id="SSF57783">
    <property type="entry name" value="Zinc beta-ribbon"/>
    <property type="match status" value="1"/>
</dbReference>
<sequence length="84" mass="10271">MITEKDFEKNKVANFTQANHKIRQCYHCKSEHILKDQNHDQIYCHRCGTILRENYDDYAIDNAKFPKTSQEYRREISRKMCEWI</sequence>
<comment type="caution">
    <text evidence="1">The sequence shown here is derived from an EMBL/GenBank/DDBJ whole genome shotgun (WGS) entry which is preliminary data.</text>
</comment>
<evidence type="ECO:0000313" key="2">
    <source>
        <dbReference type="Proteomes" id="UP000077275"/>
    </source>
</evidence>
<protein>
    <submittedName>
        <fullName evidence="1">Transcription initiation factor IIB</fullName>
    </submittedName>
</protein>
<name>A0A166EGN8_9EURY</name>
<dbReference type="AlphaFoldDB" id="A0A166EGN8"/>
<dbReference type="Proteomes" id="UP000077275">
    <property type="component" value="Unassembled WGS sequence"/>
</dbReference>
<accession>A0A166EGN8</accession>
<dbReference type="GO" id="GO:0003743">
    <property type="term" value="F:translation initiation factor activity"/>
    <property type="evidence" value="ECO:0007669"/>
    <property type="project" value="UniProtKB-KW"/>
</dbReference>
<proteinExistence type="predicted"/>
<dbReference type="EMBL" id="LWMW01000088">
    <property type="protein sequence ID" value="KZX16633.1"/>
    <property type="molecule type" value="Genomic_DNA"/>
</dbReference>
<dbReference type="STRING" id="47311.MBCUT_06710"/>